<dbReference type="Pfam" id="PF04422">
    <property type="entry name" value="FrhB_FdhB_N"/>
    <property type="match status" value="1"/>
</dbReference>
<accession>B3T2G1</accession>
<protein>
    <submittedName>
        <fullName evidence="2">Putative coenzyme F420 hydrogenase/dehydrogenase, beta subunit C-terminal domain</fullName>
    </submittedName>
</protein>
<evidence type="ECO:0000313" key="2">
    <source>
        <dbReference type="EMBL" id="ABZ06770.1"/>
    </source>
</evidence>
<name>B3T2G1_9ZZZZ</name>
<organism evidence="2">
    <name type="scientific">uncultured marine microorganism HF4000_141F21</name>
    <dbReference type="NCBI Taxonomy" id="455525"/>
    <lineage>
        <taxon>unclassified sequences</taxon>
        <taxon>environmental samples</taxon>
    </lineage>
</organism>
<dbReference type="GO" id="GO:0090415">
    <property type="term" value="F:7-hydroxymethyl chlorophyll a reductase activity"/>
    <property type="evidence" value="ECO:0007669"/>
    <property type="project" value="TreeGrafter"/>
</dbReference>
<dbReference type="AlphaFoldDB" id="B3T2G1"/>
<dbReference type="InterPro" id="IPR007516">
    <property type="entry name" value="Co_F420_Hydgase/DH_bsu_N"/>
</dbReference>
<dbReference type="PROSITE" id="PS51379">
    <property type="entry name" value="4FE4S_FER_2"/>
    <property type="match status" value="1"/>
</dbReference>
<evidence type="ECO:0000259" key="1">
    <source>
        <dbReference type="PROSITE" id="PS51379"/>
    </source>
</evidence>
<proteinExistence type="predicted"/>
<dbReference type="Pfam" id="PF04432">
    <property type="entry name" value="FrhB_FdhB_C"/>
    <property type="match status" value="1"/>
</dbReference>
<gene>
    <name evidence="2" type="ORF">ALOHA_HF4000141F21ctg1g36</name>
</gene>
<dbReference type="GO" id="GO:0033354">
    <property type="term" value="P:chlorophyll cycle"/>
    <property type="evidence" value="ECO:0007669"/>
    <property type="project" value="TreeGrafter"/>
</dbReference>
<dbReference type="EMBL" id="EU016584">
    <property type="protein sequence ID" value="ABZ06770.1"/>
    <property type="molecule type" value="Genomic_DNA"/>
</dbReference>
<dbReference type="InterPro" id="IPR017896">
    <property type="entry name" value="4Fe4S_Fe-S-bd"/>
</dbReference>
<sequence length="407" mass="45829">MSQSINQLSDIVDNGLCIGCGLCQSIAGKDKIEVSMTPKGRLEPKEISKITPEIFKKIINVCPGVIVEGLPKEQVPSNAEHDIVWGYYLSLCYTWSTDKKIRFQSSTGGLLNGLSIYLLESKKVKFIMHTAADPKKPMRSLPKFSYNKKELLSGESRSRYGPAAPLEKFHEALDLNQLFAFVGKPCDISAIRQLSKTDPRVNQLCKYLLTLVCGGFAEFTKSEDFIESFKVKEDELSIFRYRGYGNPGKMYIKTKDGREYDRDYNSFWGEESTWRVPFRCKICPDAIGESADIATLDTWRGGSPKGEDEGFNSVIVRTKKGLDLFNEAAKAGFIHIGDKLKIEDISDFQPHQVNKKKAVYARHQGMKKSNSPTINTNGLRIEELSKLNSEKFNQDEEMGVASRIKKI</sequence>
<dbReference type="InterPro" id="IPR007525">
    <property type="entry name" value="FrhB_FdhB_C"/>
</dbReference>
<dbReference type="PANTHER" id="PTHR31332:SF0">
    <property type="entry name" value="7-HYDROXYMETHYL CHLOROPHYLL A REDUCTASE, CHLOROPLASTIC"/>
    <property type="match status" value="1"/>
</dbReference>
<feature type="domain" description="4Fe-4S ferredoxin-type" evidence="1">
    <location>
        <begin position="8"/>
        <end position="37"/>
    </location>
</feature>
<dbReference type="InterPro" id="IPR045220">
    <property type="entry name" value="FRHB/FDHB/HCAR-like"/>
</dbReference>
<dbReference type="PANTHER" id="PTHR31332">
    <property type="entry name" value="7-HYDROXYMETHYL CHLOROPHYLL A REDUCTASE, CHLOROPLASTIC"/>
    <property type="match status" value="1"/>
</dbReference>
<reference evidence="2" key="1">
    <citation type="journal article" date="2008" name="ISME J.">
        <title>Genomic patterns of recombination, clonal divergence and environment in marine microbial populations.</title>
        <authorList>
            <person name="Konstantinidis K.T."/>
            <person name="Delong E.F."/>
        </authorList>
    </citation>
    <scope>NUCLEOTIDE SEQUENCE</scope>
</reference>